<name>A0A5C0ARN5_9BURK</name>
<dbReference type="Pfam" id="PF11219">
    <property type="entry name" value="DUF3014"/>
    <property type="match status" value="1"/>
</dbReference>
<organism evidence="2 3">
    <name type="scientific">Pigmentiphaga aceris</name>
    <dbReference type="NCBI Taxonomy" id="1940612"/>
    <lineage>
        <taxon>Bacteria</taxon>
        <taxon>Pseudomonadati</taxon>
        <taxon>Pseudomonadota</taxon>
        <taxon>Betaproteobacteria</taxon>
        <taxon>Burkholderiales</taxon>
        <taxon>Alcaligenaceae</taxon>
        <taxon>Pigmentiphaga</taxon>
    </lineage>
</organism>
<evidence type="ECO:0000313" key="2">
    <source>
        <dbReference type="EMBL" id="QEI04625.1"/>
    </source>
</evidence>
<feature type="compositionally biased region" description="Low complexity" evidence="1">
    <location>
        <begin position="31"/>
        <end position="47"/>
    </location>
</feature>
<accession>A0A5C0ARN5</accession>
<proteinExistence type="predicted"/>
<dbReference type="AlphaFoldDB" id="A0A5C0ARN5"/>
<dbReference type="KEGG" id="pacr:FXN63_01320"/>
<sequence length="286" mass="31328">MKRLLTILLLVLVVIGGLLWWQKRQSAPTAQTQAPQVVPPSSDAAQTPPTPPDASLAAPLPEQPAIKFPIEPVPEQGGKPPVAAGANLSESVTALAGKDKTLSYLHLDGLANRFVVTVDNLARPHAAPRLWPVNPTPDRFTVDPDGTSTVIGASNAARYKPFVNFAQSVDAKRAVEVYTHFYPDFQAAYEEIGYPGQYFNDRFVAVIDDLLATPEVEEPIKVELTEIKGDVNTQRPWVRYQYVDSRLQALSAGQKMMLRMGSENRKIVKAKLQEIRAEIARGAPAQ</sequence>
<dbReference type="InterPro" id="IPR021382">
    <property type="entry name" value="DUF3014"/>
</dbReference>
<reference evidence="2 3" key="1">
    <citation type="submission" date="2019-08" db="EMBL/GenBank/DDBJ databases">
        <title>Amphibian skin-associated Pigmentiphaga: genome sequence and occurrence across geography and hosts.</title>
        <authorList>
            <person name="Bletz M.C."/>
            <person name="Bunk B."/>
            <person name="Sproeer C."/>
            <person name="Biwer P."/>
            <person name="Reiter S."/>
            <person name="Rabemananjara F.C.E."/>
            <person name="Schulz S."/>
            <person name="Overmann J."/>
            <person name="Vences M."/>
        </authorList>
    </citation>
    <scope>NUCLEOTIDE SEQUENCE [LARGE SCALE GENOMIC DNA]</scope>
    <source>
        <strain evidence="2 3">Mada1488</strain>
    </source>
</reference>
<gene>
    <name evidence="2" type="ORF">FXN63_01320</name>
</gene>
<evidence type="ECO:0000256" key="1">
    <source>
        <dbReference type="SAM" id="MobiDB-lite"/>
    </source>
</evidence>
<protein>
    <submittedName>
        <fullName evidence="2">DUF3014 domain-containing protein</fullName>
    </submittedName>
</protein>
<dbReference type="RefSeq" id="WP_148812107.1">
    <property type="nucleotide sequence ID" value="NZ_CP043046.1"/>
</dbReference>
<dbReference type="OrthoDB" id="5502479at2"/>
<keyword evidence="3" id="KW-1185">Reference proteome</keyword>
<dbReference type="Proteomes" id="UP000325161">
    <property type="component" value="Chromosome"/>
</dbReference>
<feature type="region of interest" description="Disordered" evidence="1">
    <location>
        <begin position="31"/>
        <end position="59"/>
    </location>
</feature>
<dbReference type="EMBL" id="CP043046">
    <property type="protein sequence ID" value="QEI04625.1"/>
    <property type="molecule type" value="Genomic_DNA"/>
</dbReference>
<evidence type="ECO:0000313" key="3">
    <source>
        <dbReference type="Proteomes" id="UP000325161"/>
    </source>
</evidence>